<keyword evidence="1" id="KW-0732">Signal</keyword>
<reference evidence="2 3" key="1">
    <citation type="submission" date="2017-06" db="EMBL/GenBank/DDBJ databases">
        <title>Sequencing and comparative analysis of myxobacterial genomes.</title>
        <authorList>
            <person name="Rupp O."/>
            <person name="Goesmann A."/>
            <person name="Sogaard-Andersen L."/>
        </authorList>
    </citation>
    <scope>NUCLEOTIDE SEQUENCE [LARGE SCALE GENOMIC DNA]</scope>
    <source>
        <strain evidence="2 3">DSM 14697</strain>
    </source>
</reference>
<gene>
    <name evidence="2" type="ORF">MYMAC_002454</name>
</gene>
<feature type="chain" id="PRO_5012354706" description="DUF2381 family protein" evidence="1">
    <location>
        <begin position="23"/>
        <end position="309"/>
    </location>
</feature>
<dbReference type="AlphaFoldDB" id="A0A250JSJ5"/>
<sequence>MRAPRFFRSCIVLILAAFPAQAREPTDTLTIRTLQISDHPGQEAPSIYVSGQIVTALRFEKEIEPSKTKLLAWEGRFKAPLVGSQKVVLEPLRNLDAGEALPLLVTLIDGTEFMFLVKPRSREEWGWTDYQVNVFKDPNSYDAVLSSLHDALKRERKLSAENERFKVEENSIDHAYATLLANGQVKQTPFHREVFYRPKNEDMDMVVEVFSGPGKAAVLIHLTNTDYGGPWTFDGAYLTRDFTHRTARPFALRMNRTHIIPGQSGKLAVVVDKTAFEMEGQLVDLALQIFRGDGQLQVAVAMDHTLVRK</sequence>
<name>A0A250JSJ5_9BACT</name>
<dbReference type="EMBL" id="CP022203">
    <property type="protein sequence ID" value="ATB46849.1"/>
    <property type="molecule type" value="Genomic_DNA"/>
</dbReference>
<protein>
    <recommendedName>
        <fullName evidence="4">DUF2381 family protein</fullName>
    </recommendedName>
</protein>
<dbReference type="Proteomes" id="UP000217343">
    <property type="component" value="Chromosome"/>
</dbReference>
<evidence type="ECO:0000313" key="3">
    <source>
        <dbReference type="Proteomes" id="UP000217343"/>
    </source>
</evidence>
<evidence type="ECO:0000313" key="2">
    <source>
        <dbReference type="EMBL" id="ATB46849.1"/>
    </source>
</evidence>
<evidence type="ECO:0008006" key="4">
    <source>
        <dbReference type="Google" id="ProtNLM"/>
    </source>
</evidence>
<proteinExistence type="predicted"/>
<dbReference type="Pfam" id="PF09544">
    <property type="entry name" value="DUF2381"/>
    <property type="match status" value="1"/>
</dbReference>
<dbReference type="InterPro" id="IPR011754">
    <property type="entry name" value="Mxa_paralog_2268"/>
</dbReference>
<accession>A0A250JSJ5</accession>
<dbReference type="KEGG" id="mmas:MYMAC_002454"/>
<feature type="signal peptide" evidence="1">
    <location>
        <begin position="1"/>
        <end position="22"/>
    </location>
</feature>
<evidence type="ECO:0000256" key="1">
    <source>
        <dbReference type="SAM" id="SignalP"/>
    </source>
</evidence>
<dbReference type="OrthoDB" id="5524524at2"/>
<organism evidence="2 3">
    <name type="scientific">Corallococcus macrosporus DSM 14697</name>
    <dbReference type="NCBI Taxonomy" id="1189310"/>
    <lineage>
        <taxon>Bacteria</taxon>
        <taxon>Pseudomonadati</taxon>
        <taxon>Myxococcota</taxon>
        <taxon>Myxococcia</taxon>
        <taxon>Myxococcales</taxon>
        <taxon>Cystobacterineae</taxon>
        <taxon>Myxococcaceae</taxon>
        <taxon>Corallococcus</taxon>
    </lineage>
</organism>
<keyword evidence="3" id="KW-1185">Reference proteome</keyword>